<name>A0A6J4IYZ9_9ACTN</name>
<organism evidence="3">
    <name type="scientific">uncultured Blastococcus sp</name>
    <dbReference type="NCBI Taxonomy" id="217144"/>
    <lineage>
        <taxon>Bacteria</taxon>
        <taxon>Bacillati</taxon>
        <taxon>Actinomycetota</taxon>
        <taxon>Actinomycetes</taxon>
        <taxon>Geodermatophilales</taxon>
        <taxon>Geodermatophilaceae</taxon>
        <taxon>Blastococcus</taxon>
        <taxon>environmental samples</taxon>
    </lineage>
</organism>
<reference evidence="3" key="1">
    <citation type="submission" date="2020-02" db="EMBL/GenBank/DDBJ databases">
        <authorList>
            <person name="Meier V. D."/>
        </authorList>
    </citation>
    <scope>NUCLEOTIDE SEQUENCE</scope>
    <source>
        <strain evidence="3">AVDCRST_MAG52</strain>
    </source>
</reference>
<proteinExistence type="predicted"/>
<evidence type="ECO:0000256" key="1">
    <source>
        <dbReference type="SAM" id="MobiDB-lite"/>
    </source>
</evidence>
<evidence type="ECO:0000313" key="3">
    <source>
        <dbReference type="EMBL" id="CAA9264294.1"/>
    </source>
</evidence>
<gene>
    <name evidence="3" type="ORF">AVDCRST_MAG52-2767</name>
</gene>
<sequence length="277" mass="28865">MHSTTRSRGVRRWVVGSAALALAATMAACGSDDSGGQDTASAGSSASATGADPAEFCEASVDLEAAFAMGPGPEEGAPPEEQQAALEEFAAVVEPRLAEVEETAPEEISGDVTTATGIVREGLTGNDPSVLEGPEFQEADDNIDEYMLAECGYEQVEATGVDYEYEGLPDTVPAGVVAVTFTNQGEELHEIGVARVNDDVTMPIEQVLAQPVEQVFSMVTLTGVTFAAPGESETTFLRMEPGRYGAACFVPQGTTHDTEGAGPPHFTLGMFAEFTAE</sequence>
<dbReference type="EMBL" id="CADCTN010000194">
    <property type="protein sequence ID" value="CAA9264294.1"/>
    <property type="molecule type" value="Genomic_DNA"/>
</dbReference>
<feature type="signal peptide" evidence="2">
    <location>
        <begin position="1"/>
        <end position="27"/>
    </location>
</feature>
<keyword evidence="2" id="KW-0732">Signal</keyword>
<evidence type="ECO:0000256" key="2">
    <source>
        <dbReference type="SAM" id="SignalP"/>
    </source>
</evidence>
<accession>A0A6J4IYZ9</accession>
<feature type="region of interest" description="Disordered" evidence="1">
    <location>
        <begin position="29"/>
        <end position="51"/>
    </location>
</feature>
<dbReference type="AlphaFoldDB" id="A0A6J4IYZ9"/>
<protein>
    <submittedName>
        <fullName evidence="3">Uncharacterized protein</fullName>
    </submittedName>
</protein>
<dbReference type="PROSITE" id="PS51257">
    <property type="entry name" value="PROKAR_LIPOPROTEIN"/>
    <property type="match status" value="1"/>
</dbReference>
<feature type="chain" id="PRO_5039562525" evidence="2">
    <location>
        <begin position="28"/>
        <end position="277"/>
    </location>
</feature>